<dbReference type="EMBL" id="BKCJ010087927">
    <property type="protein sequence ID" value="GEX07019.1"/>
    <property type="molecule type" value="Genomic_DNA"/>
</dbReference>
<accession>A0A699H579</accession>
<evidence type="ECO:0000313" key="2">
    <source>
        <dbReference type="EMBL" id="GEX07019.1"/>
    </source>
</evidence>
<feature type="non-terminal residue" evidence="2">
    <location>
        <position position="1"/>
    </location>
</feature>
<evidence type="ECO:0000256" key="1">
    <source>
        <dbReference type="SAM" id="MobiDB-lite"/>
    </source>
</evidence>
<reference evidence="2" key="1">
    <citation type="journal article" date="2019" name="Sci. Rep.">
        <title>Draft genome of Tanacetum cinerariifolium, the natural source of mosquito coil.</title>
        <authorList>
            <person name="Yamashiro T."/>
            <person name="Shiraishi A."/>
            <person name="Satake H."/>
            <person name="Nakayama K."/>
        </authorList>
    </citation>
    <scope>NUCLEOTIDE SEQUENCE</scope>
</reference>
<protein>
    <submittedName>
        <fullName evidence="2">Uncharacterized protein</fullName>
    </submittedName>
</protein>
<sequence>LNSNQTGADQELGGAANDPMPDQMNDYNCSQPIPASVDALIQECAYAADHPKLDVLPHETHVDRSGPKINQHPMAEPLTEMIHNVSLDDMKFQHEDENLPVKDKPLEHQPVDELIDAQKDTTNLLPEDVKSKYVNVVKAYYKPPLETVFAANIKSKKKKCGLQKNYVLRSIQERKKKLAMALSSPYGDTRNHYSSPSKNKVHDFHQGYYCGS</sequence>
<organism evidence="2">
    <name type="scientific">Tanacetum cinerariifolium</name>
    <name type="common">Dalmatian daisy</name>
    <name type="synonym">Chrysanthemum cinerariifolium</name>
    <dbReference type="NCBI Taxonomy" id="118510"/>
    <lineage>
        <taxon>Eukaryota</taxon>
        <taxon>Viridiplantae</taxon>
        <taxon>Streptophyta</taxon>
        <taxon>Embryophyta</taxon>
        <taxon>Tracheophyta</taxon>
        <taxon>Spermatophyta</taxon>
        <taxon>Magnoliopsida</taxon>
        <taxon>eudicotyledons</taxon>
        <taxon>Gunneridae</taxon>
        <taxon>Pentapetalae</taxon>
        <taxon>asterids</taxon>
        <taxon>campanulids</taxon>
        <taxon>Asterales</taxon>
        <taxon>Asteraceae</taxon>
        <taxon>Asteroideae</taxon>
        <taxon>Anthemideae</taxon>
        <taxon>Anthemidinae</taxon>
        <taxon>Tanacetum</taxon>
    </lineage>
</organism>
<dbReference type="AlphaFoldDB" id="A0A699H579"/>
<gene>
    <name evidence="2" type="ORF">Tci_278994</name>
</gene>
<comment type="caution">
    <text evidence="2">The sequence shown here is derived from an EMBL/GenBank/DDBJ whole genome shotgun (WGS) entry which is preliminary data.</text>
</comment>
<feature type="region of interest" description="Disordered" evidence="1">
    <location>
        <begin position="1"/>
        <end position="28"/>
    </location>
</feature>
<name>A0A699H579_TANCI</name>
<proteinExistence type="predicted"/>